<evidence type="ECO:0000313" key="2">
    <source>
        <dbReference type="Proteomes" id="UP000094526"/>
    </source>
</evidence>
<dbReference type="STRING" id="86049.A0A1C1CVC4"/>
<dbReference type="Proteomes" id="UP000094526">
    <property type="component" value="Unassembled WGS sequence"/>
</dbReference>
<name>A0A1C1CVC4_9EURO</name>
<dbReference type="EMBL" id="LGRB01000008">
    <property type="protein sequence ID" value="OCT52457.1"/>
    <property type="molecule type" value="Genomic_DNA"/>
</dbReference>
<reference evidence="2" key="1">
    <citation type="submission" date="2015-07" db="EMBL/GenBank/DDBJ databases">
        <authorList>
            <person name="Teixeira M.M."/>
            <person name="Souza R.C."/>
            <person name="Almeida L.G."/>
            <person name="Vicente V.A."/>
            <person name="de Hoog S."/>
            <person name="Bocca A.L."/>
            <person name="de Almeida S.R."/>
            <person name="Vasconcelos A.T."/>
            <person name="Felipe M.S."/>
        </authorList>
    </citation>
    <scope>NUCLEOTIDE SEQUENCE [LARGE SCALE GENOMIC DNA]</scope>
    <source>
        <strain evidence="2">KSF</strain>
    </source>
</reference>
<sequence length="330" mass="36063">MCFSCGAWPFGQPQVVLAAEPTKEEYIFLDDNHGFYPDHRKTYWPLVQLTLSFCSLHASSGRTMPAHFYTYNSLNPSAVNTQPAAWHWEDPADWPRTYLYVSNQNGAQGIHPPAPVYQSNQPAQPTMYYFQASAQLRDSLTGSASAPAGYYVNGIYHGTSPPAASTGWPYPSSGYTCYTLPTASTPITPSYYPYTYSPYATAAAATSYQVPFAAAPIWSQSPGPAQAAVAVAANAALAAMPNAPAYFVGATAADIQAQNAILLANMQAAQQQPSQLVPFKPGQSPQFWCKELDSSWTLREYSDALKPDFPPGHWEKHATSGYHYYVRHAT</sequence>
<protein>
    <submittedName>
        <fullName evidence="1">Uncharacterized protein</fullName>
    </submittedName>
</protein>
<dbReference type="AlphaFoldDB" id="A0A1C1CVC4"/>
<gene>
    <name evidence="1" type="ORF">CLCR_10405</name>
</gene>
<proteinExistence type="predicted"/>
<dbReference type="OrthoDB" id="5194044at2759"/>
<dbReference type="VEuPathDB" id="FungiDB:G647_03853"/>
<dbReference type="VEuPathDB" id="FungiDB:CLCR_10405"/>
<comment type="caution">
    <text evidence="1">The sequence shown here is derived from an EMBL/GenBank/DDBJ whole genome shotgun (WGS) entry which is preliminary data.</text>
</comment>
<evidence type="ECO:0000313" key="1">
    <source>
        <dbReference type="EMBL" id="OCT52457.1"/>
    </source>
</evidence>
<accession>A0A1C1CVC4</accession>
<organism evidence="1 2">
    <name type="scientific">Cladophialophora carrionii</name>
    <dbReference type="NCBI Taxonomy" id="86049"/>
    <lineage>
        <taxon>Eukaryota</taxon>
        <taxon>Fungi</taxon>
        <taxon>Dikarya</taxon>
        <taxon>Ascomycota</taxon>
        <taxon>Pezizomycotina</taxon>
        <taxon>Eurotiomycetes</taxon>
        <taxon>Chaetothyriomycetidae</taxon>
        <taxon>Chaetothyriales</taxon>
        <taxon>Herpotrichiellaceae</taxon>
        <taxon>Cladophialophora</taxon>
    </lineage>
</organism>
<keyword evidence="2" id="KW-1185">Reference proteome</keyword>